<evidence type="ECO:0000259" key="9">
    <source>
        <dbReference type="Pfam" id="PF05504"/>
    </source>
</evidence>
<dbReference type="AlphaFoldDB" id="A0A0A0I5M5"/>
<evidence type="ECO:0000256" key="7">
    <source>
        <dbReference type="ARBA" id="ARBA00023288"/>
    </source>
</evidence>
<dbReference type="GO" id="GO:0016020">
    <property type="term" value="C:membrane"/>
    <property type="evidence" value="ECO:0007669"/>
    <property type="project" value="UniProtKB-SubCell"/>
</dbReference>
<evidence type="ECO:0000256" key="6">
    <source>
        <dbReference type="ARBA" id="ARBA00023139"/>
    </source>
</evidence>
<evidence type="ECO:0000256" key="3">
    <source>
        <dbReference type="ARBA" id="ARBA00022544"/>
    </source>
</evidence>
<dbReference type="EMBL" id="JENJ01000019">
    <property type="protein sequence ID" value="KGM96689.1"/>
    <property type="molecule type" value="Genomic_DNA"/>
</dbReference>
<dbReference type="GO" id="GO:0009847">
    <property type="term" value="P:spore germination"/>
    <property type="evidence" value="ECO:0007669"/>
    <property type="project" value="InterPro"/>
</dbReference>
<evidence type="ECO:0000313" key="11">
    <source>
        <dbReference type="EMBL" id="KGM96689.1"/>
    </source>
</evidence>
<keyword evidence="7" id="KW-0449">Lipoprotein</keyword>
<dbReference type="InterPro" id="IPR008844">
    <property type="entry name" value="Spore_GerAC-like"/>
</dbReference>
<evidence type="ECO:0000313" key="12">
    <source>
        <dbReference type="Proteomes" id="UP000030012"/>
    </source>
</evidence>
<accession>A0A0A0I5M5</accession>
<name>A0A0A0I5M5_CLONO</name>
<keyword evidence="8" id="KW-0812">Transmembrane</keyword>
<dbReference type="Pfam" id="PF25198">
    <property type="entry name" value="Spore_GerAC_N"/>
    <property type="match status" value="1"/>
</dbReference>
<sequence>MKYSLLKKIYLVIGLLIFIISYTTNISEFVPIENLDIPIAIGYDFESNTTKNPIYSISIAVYQFLTGSQQLNTIVINGKAESVTDTREDRQTKSNKKFILGSEKVLLINKEVAEKSIFPIANTLFNNTYANDTARVAIIKGDTKEALSFKVRGYNSGADYIRGMIDSSVNYNFFSDNYKMIDVYTRLEGEGRSIALPYIEIKDGIFEMTGIGIFNKDKLGYVAHIREAEIINLLRENKVSGIVHLQSKKGENTNLDVLTRKKVKCEKQGDKYKFTIDIVLDSDIIENEIYRGVINNPNITKKIEKDAEEAVKKPIDKFINKMKDDIKFDCLELGKVAAAKYGRRTKTDWNKVVCESDIKVNVKVNLRRIGRGMLK</sequence>
<evidence type="ECO:0000259" key="10">
    <source>
        <dbReference type="Pfam" id="PF25198"/>
    </source>
</evidence>
<dbReference type="InterPro" id="IPR046953">
    <property type="entry name" value="Spore_GerAC-like_C"/>
</dbReference>
<keyword evidence="5 8" id="KW-0472">Membrane</keyword>
<dbReference type="PANTHER" id="PTHR35789:SF1">
    <property type="entry name" value="SPORE GERMINATION PROTEIN B3"/>
    <property type="match status" value="1"/>
</dbReference>
<dbReference type="Gene3D" id="3.30.300.210">
    <property type="entry name" value="Nutrient germinant receptor protein C, domain 3"/>
    <property type="match status" value="1"/>
</dbReference>
<dbReference type="NCBIfam" id="TIGR02887">
    <property type="entry name" value="spore_ger_x_C"/>
    <property type="match status" value="1"/>
</dbReference>
<dbReference type="Proteomes" id="UP000030012">
    <property type="component" value="Unassembled WGS sequence"/>
</dbReference>
<dbReference type="Pfam" id="PF05504">
    <property type="entry name" value="Spore_GerAC"/>
    <property type="match status" value="1"/>
</dbReference>
<comment type="caution">
    <text evidence="11">The sequence shown here is derived from an EMBL/GenBank/DDBJ whole genome shotgun (WGS) entry which is preliminary data.</text>
</comment>
<feature type="transmembrane region" description="Helical" evidence="8">
    <location>
        <begin position="9"/>
        <end position="27"/>
    </location>
</feature>
<dbReference type="InterPro" id="IPR038501">
    <property type="entry name" value="Spore_GerAC_C_sf"/>
</dbReference>
<keyword evidence="3" id="KW-0309">Germination</keyword>
<evidence type="ECO:0000256" key="1">
    <source>
        <dbReference type="ARBA" id="ARBA00004635"/>
    </source>
</evidence>
<dbReference type="OrthoDB" id="1949745at2"/>
<feature type="domain" description="Spore germination GerAC-like C-terminal" evidence="9">
    <location>
        <begin position="209"/>
        <end position="370"/>
    </location>
</feature>
<feature type="domain" description="Spore germination protein N-terminal" evidence="10">
    <location>
        <begin position="30"/>
        <end position="201"/>
    </location>
</feature>
<evidence type="ECO:0000256" key="8">
    <source>
        <dbReference type="SAM" id="Phobius"/>
    </source>
</evidence>
<keyword evidence="4" id="KW-0732">Signal</keyword>
<protein>
    <submittedName>
        <fullName evidence="11">Spore gernimation protein</fullName>
    </submittedName>
</protein>
<proteinExistence type="inferred from homology"/>
<dbReference type="RefSeq" id="WP_039254483.1">
    <property type="nucleotide sequence ID" value="NZ_JENJ01000019.1"/>
</dbReference>
<dbReference type="PANTHER" id="PTHR35789">
    <property type="entry name" value="SPORE GERMINATION PROTEIN B3"/>
    <property type="match status" value="1"/>
</dbReference>
<evidence type="ECO:0000256" key="4">
    <source>
        <dbReference type="ARBA" id="ARBA00022729"/>
    </source>
</evidence>
<evidence type="ECO:0000256" key="5">
    <source>
        <dbReference type="ARBA" id="ARBA00023136"/>
    </source>
</evidence>
<dbReference type="InterPro" id="IPR057336">
    <property type="entry name" value="GerAC_N"/>
</dbReference>
<gene>
    <name evidence="11" type="ORF">Z968_05765</name>
</gene>
<keyword evidence="6" id="KW-0564">Palmitate</keyword>
<reference evidence="11 12" key="1">
    <citation type="submission" date="2014-01" db="EMBL/GenBank/DDBJ databases">
        <title>Plasmidome dynamics in the species complex Clostridium novyi sensu lato converts strains of independent lineages into distinctly different pathogens.</title>
        <authorList>
            <person name="Skarin H."/>
            <person name="Segerman B."/>
        </authorList>
    </citation>
    <scope>NUCLEOTIDE SEQUENCE [LARGE SCALE GENOMIC DNA]</scope>
    <source>
        <strain evidence="11 12">4552</strain>
    </source>
</reference>
<keyword evidence="8" id="KW-1133">Transmembrane helix</keyword>
<comment type="subcellular location">
    <subcellularLocation>
        <location evidence="1">Membrane</location>
        <topology evidence="1">Lipid-anchor</topology>
    </subcellularLocation>
</comment>
<comment type="similarity">
    <text evidence="2">Belongs to the GerABKC lipoprotein family.</text>
</comment>
<evidence type="ECO:0000256" key="2">
    <source>
        <dbReference type="ARBA" id="ARBA00007886"/>
    </source>
</evidence>
<organism evidence="11 12">
    <name type="scientific">Clostridium novyi A str. 4552</name>
    <dbReference type="NCBI Taxonomy" id="1444289"/>
    <lineage>
        <taxon>Bacteria</taxon>
        <taxon>Bacillati</taxon>
        <taxon>Bacillota</taxon>
        <taxon>Clostridia</taxon>
        <taxon>Eubacteriales</taxon>
        <taxon>Clostridiaceae</taxon>
        <taxon>Clostridium</taxon>
    </lineage>
</organism>